<evidence type="ECO:0000313" key="2">
    <source>
        <dbReference type="EMBL" id="CAD8886869.1"/>
    </source>
</evidence>
<dbReference type="CDD" id="cd07067">
    <property type="entry name" value="HP_PGM_like"/>
    <property type="match status" value="1"/>
</dbReference>
<dbReference type="AlphaFoldDB" id="A0A7S1FS96"/>
<reference evidence="2" key="1">
    <citation type="submission" date="2021-01" db="EMBL/GenBank/DDBJ databases">
        <authorList>
            <person name="Corre E."/>
            <person name="Pelletier E."/>
            <person name="Niang G."/>
            <person name="Scheremetjew M."/>
            <person name="Finn R."/>
            <person name="Kale V."/>
            <person name="Holt S."/>
            <person name="Cochrane G."/>
            <person name="Meng A."/>
            <person name="Brown T."/>
            <person name="Cohen L."/>
        </authorList>
    </citation>
    <scope>NUCLEOTIDE SEQUENCE</scope>
    <source>
        <strain evidence="2">308</strain>
    </source>
</reference>
<organism evidence="2">
    <name type="scientific">Corethron hystrix</name>
    <dbReference type="NCBI Taxonomy" id="216773"/>
    <lineage>
        <taxon>Eukaryota</taxon>
        <taxon>Sar</taxon>
        <taxon>Stramenopiles</taxon>
        <taxon>Ochrophyta</taxon>
        <taxon>Bacillariophyta</taxon>
        <taxon>Coscinodiscophyceae</taxon>
        <taxon>Corethrophycidae</taxon>
        <taxon>Corethrales</taxon>
        <taxon>Corethraceae</taxon>
        <taxon>Corethron</taxon>
    </lineage>
</organism>
<dbReference type="InterPro" id="IPR029033">
    <property type="entry name" value="His_PPase_superfam"/>
</dbReference>
<gene>
    <name evidence="2" type="ORF">CHYS00102_LOCUS14067</name>
</gene>
<dbReference type="Gene3D" id="3.40.50.1240">
    <property type="entry name" value="Phosphoglycerate mutase-like"/>
    <property type="match status" value="1"/>
</dbReference>
<feature type="compositionally biased region" description="Polar residues" evidence="1">
    <location>
        <begin position="46"/>
        <end position="66"/>
    </location>
</feature>
<proteinExistence type="predicted"/>
<evidence type="ECO:0000256" key="1">
    <source>
        <dbReference type="SAM" id="MobiDB-lite"/>
    </source>
</evidence>
<dbReference type="EMBL" id="HBFR01019459">
    <property type="protein sequence ID" value="CAD8886869.1"/>
    <property type="molecule type" value="Transcribed_RNA"/>
</dbReference>
<dbReference type="InterPro" id="IPR001345">
    <property type="entry name" value="PG/BPGM_mutase_AS"/>
</dbReference>
<sequence length="329" mass="37517">MMSCGKVLSHLRLIDWKRTPRTIIHHRSPSWSHPQSPLSPPRSFCPFSTTPQQGRSQDAPQNSTTKAYHPRRIILVRHGESLGNVDEATYVSTPDWKVPLTPRGRAQAQAAGRSLRTLVLDGEDPGALHTMFCYYSPYLRTVETLREMEVGLRTGDGEGEAAIRVIATREEPRISEQQFGNFQNVGAIRAAKAERHTFGRFYYRFRSGESGLDVYSRVSSFIATLMRDCTQYQKAGYDLDRTDVVVVMHGLSLRLFLMRWFQFGVEVFENSVNPENAELVVLEKQCNTGEYRWYQLDPVQCEKLNLPLESCEPKNIDLRHISDGDNDGF</sequence>
<dbReference type="PROSITE" id="PS00175">
    <property type="entry name" value="PG_MUTASE"/>
    <property type="match status" value="1"/>
</dbReference>
<dbReference type="SMART" id="SM00855">
    <property type="entry name" value="PGAM"/>
    <property type="match status" value="1"/>
</dbReference>
<dbReference type="Pfam" id="PF00300">
    <property type="entry name" value="His_Phos_1"/>
    <property type="match status" value="1"/>
</dbReference>
<protein>
    <recommendedName>
        <fullName evidence="3">Phosphoglycerate mutase (2,3-diphosphoglycerate-dependent)</fullName>
    </recommendedName>
</protein>
<dbReference type="SUPFAM" id="SSF53254">
    <property type="entry name" value="Phosphoglycerate mutase-like"/>
    <property type="match status" value="1"/>
</dbReference>
<dbReference type="GO" id="GO:0003824">
    <property type="term" value="F:catalytic activity"/>
    <property type="evidence" value="ECO:0007669"/>
    <property type="project" value="InterPro"/>
</dbReference>
<feature type="region of interest" description="Disordered" evidence="1">
    <location>
        <begin position="26"/>
        <end position="66"/>
    </location>
</feature>
<dbReference type="PANTHER" id="PTHR46192">
    <property type="entry name" value="BROAD-RANGE ACID PHOSPHATASE DET1"/>
    <property type="match status" value="1"/>
</dbReference>
<evidence type="ECO:0008006" key="3">
    <source>
        <dbReference type="Google" id="ProtNLM"/>
    </source>
</evidence>
<name>A0A7S1FS96_9STRA</name>
<dbReference type="InterPro" id="IPR052765">
    <property type="entry name" value="PGM-Related"/>
</dbReference>
<dbReference type="InterPro" id="IPR013078">
    <property type="entry name" value="His_Pase_superF_clade-1"/>
</dbReference>
<accession>A0A7S1FS96</accession>